<evidence type="ECO:0000313" key="2">
    <source>
        <dbReference type="Proteomes" id="UP000887566"/>
    </source>
</evidence>
<evidence type="ECO:0000313" key="3">
    <source>
        <dbReference type="WBParaSite" id="PSAMB.scaffold1281size33428.g12225.t1"/>
    </source>
</evidence>
<dbReference type="Proteomes" id="UP000887566">
    <property type="component" value="Unplaced"/>
</dbReference>
<sequence>MQSLQQRLLGPPMISVSDATPVDNDISSPCTPTAARELDGGDLRFAPVHRLVEMCVLSFEVDGELRESQAHFPMALFLVHQWWMPFSELGAHFVAQYKSAPKRCELCARGDNEHKSDIERCESTRYRTLLCHAVARWIRAFPMHFDANSQLCKLVERLQTAALQDGFPHLADLLDVSAV</sequence>
<dbReference type="WBParaSite" id="PSAMB.scaffold1281size33428.g12225.t1">
    <property type="protein sequence ID" value="PSAMB.scaffold1281size33428.g12225.t1"/>
    <property type="gene ID" value="PSAMB.scaffold1281size33428.g12225"/>
</dbReference>
<dbReference type="InterPro" id="IPR023578">
    <property type="entry name" value="Ras_GEF_dom_sf"/>
</dbReference>
<dbReference type="Gene3D" id="1.20.870.10">
    <property type="entry name" value="Son of sevenless (SoS) protein Chain: S domain 1"/>
    <property type="match status" value="1"/>
</dbReference>
<name>A0A914UWZ4_9BILA</name>
<proteinExistence type="predicted"/>
<dbReference type="AlphaFoldDB" id="A0A914UWZ4"/>
<protein>
    <submittedName>
        <fullName evidence="3">N-terminal Ras-GEF domain-containing protein</fullName>
    </submittedName>
</protein>
<feature type="region of interest" description="Disordered" evidence="1">
    <location>
        <begin position="1"/>
        <end position="27"/>
    </location>
</feature>
<evidence type="ECO:0000256" key="1">
    <source>
        <dbReference type="SAM" id="MobiDB-lite"/>
    </source>
</evidence>
<organism evidence="2 3">
    <name type="scientific">Plectus sambesii</name>
    <dbReference type="NCBI Taxonomy" id="2011161"/>
    <lineage>
        <taxon>Eukaryota</taxon>
        <taxon>Metazoa</taxon>
        <taxon>Ecdysozoa</taxon>
        <taxon>Nematoda</taxon>
        <taxon>Chromadorea</taxon>
        <taxon>Plectida</taxon>
        <taxon>Plectina</taxon>
        <taxon>Plectoidea</taxon>
        <taxon>Plectidae</taxon>
        <taxon>Plectus</taxon>
    </lineage>
</organism>
<reference evidence="3" key="1">
    <citation type="submission" date="2022-11" db="UniProtKB">
        <authorList>
            <consortium name="WormBaseParasite"/>
        </authorList>
    </citation>
    <scope>IDENTIFICATION</scope>
</reference>
<keyword evidence="2" id="KW-1185">Reference proteome</keyword>
<accession>A0A914UWZ4</accession>
<dbReference type="SUPFAM" id="SSF48366">
    <property type="entry name" value="Ras GEF"/>
    <property type="match status" value="1"/>
</dbReference>